<dbReference type="OrthoDB" id="10451947at2759"/>
<feature type="compositionally biased region" description="Low complexity" evidence="1">
    <location>
        <begin position="10"/>
        <end position="21"/>
    </location>
</feature>
<feature type="region of interest" description="Disordered" evidence="1">
    <location>
        <begin position="1"/>
        <end position="48"/>
    </location>
</feature>
<accession>A0A9W7FJJ4</accession>
<dbReference type="EMBL" id="BRXW01000188">
    <property type="protein sequence ID" value="GMI13230.1"/>
    <property type="molecule type" value="Genomic_DNA"/>
</dbReference>
<organism evidence="2 3">
    <name type="scientific">Triparma laevis f. longispina</name>
    <dbReference type="NCBI Taxonomy" id="1714387"/>
    <lineage>
        <taxon>Eukaryota</taxon>
        <taxon>Sar</taxon>
        <taxon>Stramenopiles</taxon>
        <taxon>Ochrophyta</taxon>
        <taxon>Bolidophyceae</taxon>
        <taxon>Parmales</taxon>
        <taxon>Triparmaceae</taxon>
        <taxon>Triparma</taxon>
    </lineage>
</organism>
<comment type="caution">
    <text evidence="2">The sequence shown here is derived from an EMBL/GenBank/DDBJ whole genome shotgun (WGS) entry which is preliminary data.</text>
</comment>
<protein>
    <recommendedName>
        <fullName evidence="4">SH3 domain-containing protein</fullName>
    </recommendedName>
</protein>
<gene>
    <name evidence="2" type="ORF">TrLO_g11229</name>
</gene>
<proteinExistence type="predicted"/>
<feature type="region of interest" description="Disordered" evidence="1">
    <location>
        <begin position="64"/>
        <end position="85"/>
    </location>
</feature>
<feature type="compositionally biased region" description="Pro residues" evidence="1">
    <location>
        <begin position="68"/>
        <end position="84"/>
    </location>
</feature>
<dbReference type="Proteomes" id="UP001165122">
    <property type="component" value="Unassembled WGS sequence"/>
</dbReference>
<sequence>MSKLKKRKISSPPVRTSSRPSAGTKGGTKAARTLLGRPASSEITSLPTQNERVAAAGLLDMGSSFQLPPFPRANPQNPQPPTPPSLKVISAKGATLRTSQHIDSSTVICRIPKNEHVKLLDKVWMDPDDSDVVGIYRLKVDWNGKQGWISDRGRLKDGPYQIVE</sequence>
<name>A0A9W7FJJ4_9STRA</name>
<evidence type="ECO:0008006" key="4">
    <source>
        <dbReference type="Google" id="ProtNLM"/>
    </source>
</evidence>
<evidence type="ECO:0000313" key="2">
    <source>
        <dbReference type="EMBL" id="GMI13230.1"/>
    </source>
</evidence>
<evidence type="ECO:0000313" key="3">
    <source>
        <dbReference type="Proteomes" id="UP001165122"/>
    </source>
</evidence>
<evidence type="ECO:0000256" key="1">
    <source>
        <dbReference type="SAM" id="MobiDB-lite"/>
    </source>
</evidence>
<reference evidence="3" key="1">
    <citation type="journal article" date="2023" name="Commun. Biol.">
        <title>Genome analysis of Parmales, the sister group of diatoms, reveals the evolutionary specialization of diatoms from phago-mixotrophs to photoautotrophs.</title>
        <authorList>
            <person name="Ban H."/>
            <person name="Sato S."/>
            <person name="Yoshikawa S."/>
            <person name="Yamada K."/>
            <person name="Nakamura Y."/>
            <person name="Ichinomiya M."/>
            <person name="Sato N."/>
            <person name="Blanc-Mathieu R."/>
            <person name="Endo H."/>
            <person name="Kuwata A."/>
            <person name="Ogata H."/>
        </authorList>
    </citation>
    <scope>NUCLEOTIDE SEQUENCE [LARGE SCALE GENOMIC DNA]</scope>
    <source>
        <strain evidence="3">NIES 3700</strain>
    </source>
</reference>
<dbReference type="AlphaFoldDB" id="A0A9W7FJJ4"/>
<keyword evidence="3" id="KW-1185">Reference proteome</keyword>